<evidence type="ECO:0000313" key="2">
    <source>
        <dbReference type="Proteomes" id="UP000805193"/>
    </source>
</evidence>
<accession>A0AC60PNN6</accession>
<protein>
    <submittedName>
        <fullName evidence="1">Uncharacterized protein</fullName>
    </submittedName>
</protein>
<gene>
    <name evidence="1" type="ORF">HPB47_001563</name>
</gene>
<name>A0AC60PNN6_IXOPE</name>
<proteinExistence type="predicted"/>
<comment type="caution">
    <text evidence="1">The sequence shown here is derived from an EMBL/GenBank/DDBJ whole genome shotgun (WGS) entry which is preliminary data.</text>
</comment>
<dbReference type="Proteomes" id="UP000805193">
    <property type="component" value="Unassembled WGS sequence"/>
</dbReference>
<dbReference type="EMBL" id="JABSTQ010010201">
    <property type="protein sequence ID" value="KAG0422624.1"/>
    <property type="molecule type" value="Genomic_DNA"/>
</dbReference>
<reference evidence="1 2" key="1">
    <citation type="journal article" date="2020" name="Cell">
        <title>Large-Scale Comparative Analyses of Tick Genomes Elucidate Their Genetic Diversity and Vector Capacities.</title>
        <authorList>
            <consortium name="Tick Genome and Microbiome Consortium (TIGMIC)"/>
            <person name="Jia N."/>
            <person name="Wang J."/>
            <person name="Shi W."/>
            <person name="Du L."/>
            <person name="Sun Y."/>
            <person name="Zhan W."/>
            <person name="Jiang J.F."/>
            <person name="Wang Q."/>
            <person name="Zhang B."/>
            <person name="Ji P."/>
            <person name="Bell-Sakyi L."/>
            <person name="Cui X.M."/>
            <person name="Yuan T.T."/>
            <person name="Jiang B.G."/>
            <person name="Yang W.F."/>
            <person name="Lam T.T."/>
            <person name="Chang Q.C."/>
            <person name="Ding S.J."/>
            <person name="Wang X.J."/>
            <person name="Zhu J.G."/>
            <person name="Ruan X.D."/>
            <person name="Zhao L."/>
            <person name="Wei J.T."/>
            <person name="Ye R.Z."/>
            <person name="Que T.C."/>
            <person name="Du C.H."/>
            <person name="Zhou Y.H."/>
            <person name="Cheng J.X."/>
            <person name="Dai P.F."/>
            <person name="Guo W.B."/>
            <person name="Han X.H."/>
            <person name="Huang E.J."/>
            <person name="Li L.F."/>
            <person name="Wei W."/>
            <person name="Gao Y.C."/>
            <person name="Liu J.Z."/>
            <person name="Shao H.Z."/>
            <person name="Wang X."/>
            <person name="Wang C.C."/>
            <person name="Yang T.C."/>
            <person name="Huo Q.B."/>
            <person name="Li W."/>
            <person name="Chen H.Y."/>
            <person name="Chen S.E."/>
            <person name="Zhou L.G."/>
            <person name="Ni X.B."/>
            <person name="Tian J.H."/>
            <person name="Sheng Y."/>
            <person name="Liu T."/>
            <person name="Pan Y.S."/>
            <person name="Xia L.Y."/>
            <person name="Li J."/>
            <person name="Zhao F."/>
            <person name="Cao W.C."/>
        </authorList>
    </citation>
    <scope>NUCLEOTIDE SEQUENCE [LARGE SCALE GENOMIC DNA]</scope>
    <source>
        <strain evidence="1">Iper-2018</strain>
    </source>
</reference>
<organism evidence="1 2">
    <name type="scientific">Ixodes persulcatus</name>
    <name type="common">Taiga tick</name>
    <dbReference type="NCBI Taxonomy" id="34615"/>
    <lineage>
        <taxon>Eukaryota</taxon>
        <taxon>Metazoa</taxon>
        <taxon>Ecdysozoa</taxon>
        <taxon>Arthropoda</taxon>
        <taxon>Chelicerata</taxon>
        <taxon>Arachnida</taxon>
        <taxon>Acari</taxon>
        <taxon>Parasitiformes</taxon>
        <taxon>Ixodida</taxon>
        <taxon>Ixodoidea</taxon>
        <taxon>Ixodidae</taxon>
        <taxon>Ixodinae</taxon>
        <taxon>Ixodes</taxon>
    </lineage>
</organism>
<sequence length="215" mass="24476">MAAVRPVQNGISWKLPRDPPTTGIIGDSQVKYFHQFYYLQRERCPALIHQNRARIRDVHGLLDLMPCSVTTVVLHIGTNDIATCDTVIVLKLYQRLLDYIHRLRPAFTAVYATLEASRFNSFLHDLWDDGPRIFFIDHGLDFLSPNRYLAVDGVHPSFSGVALLAGHLQHVIRNICDPGARRGDPTLSYSTRRRFTDSRRWPPLARAGRVPPLPN</sequence>
<keyword evidence="2" id="KW-1185">Reference proteome</keyword>
<evidence type="ECO:0000313" key="1">
    <source>
        <dbReference type="EMBL" id="KAG0422624.1"/>
    </source>
</evidence>